<dbReference type="PROSITE" id="PS51908">
    <property type="entry name" value="ZF_UBZ4"/>
    <property type="match status" value="1"/>
</dbReference>
<keyword evidence="8 20" id="KW-0479">Metal-binding</keyword>
<dbReference type="InterPro" id="IPR039577">
    <property type="entry name" value="Rad18"/>
</dbReference>
<keyword evidence="7 20" id="KW-0808">Transferase</keyword>
<dbReference type="InterPro" id="IPR006642">
    <property type="entry name" value="Rad18_UBZ4"/>
</dbReference>
<keyword evidence="15 20" id="KW-0539">Nucleus</keyword>
<organism evidence="25 26">
    <name type="scientific">Penicillium hetheringtonii</name>
    <dbReference type="NCBI Taxonomy" id="911720"/>
    <lineage>
        <taxon>Eukaryota</taxon>
        <taxon>Fungi</taxon>
        <taxon>Dikarya</taxon>
        <taxon>Ascomycota</taxon>
        <taxon>Pezizomycotina</taxon>
        <taxon>Eurotiomycetes</taxon>
        <taxon>Eurotiomycetidae</taxon>
        <taxon>Eurotiales</taxon>
        <taxon>Aspergillaceae</taxon>
        <taxon>Penicillium</taxon>
    </lineage>
</organism>
<dbReference type="Pfam" id="PF13923">
    <property type="entry name" value="zf-C3HC4_2"/>
    <property type="match status" value="1"/>
</dbReference>
<dbReference type="InterPro" id="IPR001841">
    <property type="entry name" value="Znf_RING"/>
</dbReference>
<dbReference type="Pfam" id="PF02037">
    <property type="entry name" value="SAP"/>
    <property type="match status" value="1"/>
</dbReference>
<dbReference type="InterPro" id="IPR017907">
    <property type="entry name" value="Znf_RING_CS"/>
</dbReference>
<feature type="domain" description="SAP" evidence="23">
    <location>
        <begin position="268"/>
        <end position="302"/>
    </location>
</feature>
<comment type="pathway">
    <text evidence="3 20">Protein modification; protein ubiquitination.</text>
</comment>
<evidence type="ECO:0000313" key="26">
    <source>
        <dbReference type="Proteomes" id="UP001216150"/>
    </source>
</evidence>
<evidence type="ECO:0000256" key="13">
    <source>
        <dbReference type="ARBA" id="ARBA00023125"/>
    </source>
</evidence>
<evidence type="ECO:0000256" key="9">
    <source>
        <dbReference type="ARBA" id="ARBA00022763"/>
    </source>
</evidence>
<dbReference type="PANTHER" id="PTHR14134:SF2">
    <property type="entry name" value="E3 UBIQUITIN-PROTEIN LIGASE RAD18"/>
    <property type="match status" value="1"/>
</dbReference>
<accession>A0AAD6D8C5</accession>
<dbReference type="PROSITE" id="PS00518">
    <property type="entry name" value="ZF_RING_1"/>
    <property type="match status" value="1"/>
</dbReference>
<feature type="domain" description="UBZ4-type" evidence="24">
    <location>
        <begin position="186"/>
        <end position="213"/>
    </location>
</feature>
<evidence type="ECO:0000256" key="11">
    <source>
        <dbReference type="ARBA" id="ARBA00022786"/>
    </source>
</evidence>
<evidence type="ECO:0000256" key="17">
    <source>
        <dbReference type="ARBA" id="ARBA00066140"/>
    </source>
</evidence>
<dbReference type="GO" id="GO:0003697">
    <property type="term" value="F:single-stranded DNA binding"/>
    <property type="evidence" value="ECO:0007669"/>
    <property type="project" value="UniProtKB-UniRule"/>
</dbReference>
<dbReference type="AlphaFoldDB" id="A0AAD6D8C5"/>
<gene>
    <name evidence="25" type="ORF">N7450_010637</name>
</gene>
<dbReference type="EMBL" id="JAQJAC010000010">
    <property type="protein sequence ID" value="KAJ5568151.1"/>
    <property type="molecule type" value="Genomic_DNA"/>
</dbReference>
<dbReference type="SMART" id="SM00513">
    <property type="entry name" value="SAP"/>
    <property type="match status" value="1"/>
</dbReference>
<dbReference type="GO" id="GO:0006301">
    <property type="term" value="P:DNA damage tolerance"/>
    <property type="evidence" value="ECO:0007669"/>
    <property type="project" value="InterPro"/>
</dbReference>
<dbReference type="GO" id="GO:0006281">
    <property type="term" value="P:DNA repair"/>
    <property type="evidence" value="ECO:0007669"/>
    <property type="project" value="UniProtKB-KW"/>
</dbReference>
<dbReference type="SUPFAM" id="SSF57850">
    <property type="entry name" value="RING/U-box"/>
    <property type="match status" value="1"/>
</dbReference>
<dbReference type="InterPro" id="IPR003034">
    <property type="entry name" value="SAP_dom"/>
</dbReference>
<keyword evidence="9 19" id="KW-0227">DNA damage</keyword>
<evidence type="ECO:0000259" key="22">
    <source>
        <dbReference type="PROSITE" id="PS50089"/>
    </source>
</evidence>
<evidence type="ECO:0000256" key="19">
    <source>
        <dbReference type="PROSITE-ProRule" id="PRU01256"/>
    </source>
</evidence>
<comment type="subunit">
    <text evidence="17 20">Interacts with E2 UBC2, forming a complex with ubiquitin ligase activity.</text>
</comment>
<evidence type="ECO:0000256" key="7">
    <source>
        <dbReference type="ARBA" id="ARBA00022679"/>
    </source>
</evidence>
<dbReference type="SMART" id="SM00734">
    <property type="entry name" value="ZnF_Rad18"/>
    <property type="match status" value="1"/>
</dbReference>
<evidence type="ECO:0000256" key="21">
    <source>
        <dbReference type="SAM" id="MobiDB-lite"/>
    </source>
</evidence>
<dbReference type="PROSITE" id="PS50800">
    <property type="entry name" value="SAP"/>
    <property type="match status" value="1"/>
</dbReference>
<comment type="subcellular location">
    <subcellularLocation>
        <location evidence="2 20">Nucleus</location>
    </subcellularLocation>
</comment>
<evidence type="ECO:0000256" key="14">
    <source>
        <dbReference type="ARBA" id="ARBA00023204"/>
    </source>
</evidence>
<evidence type="ECO:0000256" key="6">
    <source>
        <dbReference type="ARBA" id="ARBA00015551"/>
    </source>
</evidence>
<evidence type="ECO:0000256" key="12">
    <source>
        <dbReference type="ARBA" id="ARBA00022833"/>
    </source>
</evidence>
<evidence type="ECO:0000256" key="1">
    <source>
        <dbReference type="ARBA" id="ARBA00000900"/>
    </source>
</evidence>
<dbReference type="NCBIfam" id="TIGR00599">
    <property type="entry name" value="rad18"/>
    <property type="match status" value="1"/>
</dbReference>
<keyword evidence="11 20" id="KW-0833">Ubl conjugation pathway</keyword>
<protein>
    <recommendedName>
        <fullName evidence="6 20">Postreplication repair E3 ubiquitin-protein ligase RAD18</fullName>
        <ecNumber evidence="5 20">2.3.2.27</ecNumber>
    </recommendedName>
    <alternativeName>
        <fullName evidence="20">RING-type E3 ubiquitin transferase RAD18</fullName>
    </alternativeName>
</protein>
<keyword evidence="26" id="KW-1185">Reference proteome</keyword>
<proteinExistence type="inferred from homology"/>
<evidence type="ECO:0000313" key="25">
    <source>
        <dbReference type="EMBL" id="KAJ5568151.1"/>
    </source>
</evidence>
<keyword evidence="13 20" id="KW-0238">DNA-binding</keyword>
<dbReference type="GO" id="GO:0097505">
    <property type="term" value="C:Rad6-Rad18 complex"/>
    <property type="evidence" value="ECO:0007669"/>
    <property type="project" value="TreeGrafter"/>
</dbReference>
<dbReference type="EC" id="2.3.2.27" evidence="5 20"/>
<feature type="compositionally biased region" description="Basic and acidic residues" evidence="21">
    <location>
        <begin position="103"/>
        <end position="129"/>
    </location>
</feature>
<comment type="caution">
    <text evidence="25">The sequence shown here is derived from an EMBL/GenBank/DDBJ whole genome shotgun (WGS) entry which is preliminary data.</text>
</comment>
<dbReference type="GO" id="GO:0005634">
    <property type="term" value="C:nucleus"/>
    <property type="evidence" value="ECO:0007669"/>
    <property type="project" value="UniProtKB-SubCell"/>
</dbReference>
<dbReference type="PANTHER" id="PTHR14134">
    <property type="entry name" value="E3 UBIQUITIN-PROTEIN LIGASE RAD18"/>
    <property type="match status" value="1"/>
</dbReference>
<keyword evidence="10 18" id="KW-0863">Zinc-finger</keyword>
<dbReference type="Gene3D" id="3.30.40.10">
    <property type="entry name" value="Zinc/RING finger domain, C3HC4 (zinc finger)"/>
    <property type="match status" value="1"/>
</dbReference>
<dbReference type="InterPro" id="IPR013083">
    <property type="entry name" value="Znf_RING/FYVE/PHD"/>
</dbReference>
<dbReference type="GO" id="GO:0006513">
    <property type="term" value="P:protein monoubiquitination"/>
    <property type="evidence" value="ECO:0007669"/>
    <property type="project" value="InterPro"/>
</dbReference>
<evidence type="ECO:0000256" key="3">
    <source>
        <dbReference type="ARBA" id="ARBA00004906"/>
    </source>
</evidence>
<dbReference type="GO" id="GO:0008270">
    <property type="term" value="F:zinc ion binding"/>
    <property type="evidence" value="ECO:0007669"/>
    <property type="project" value="UniProtKB-KW"/>
</dbReference>
<dbReference type="Proteomes" id="UP001216150">
    <property type="component" value="Unassembled WGS sequence"/>
</dbReference>
<feature type="region of interest" description="Disordered" evidence="21">
    <location>
        <begin position="103"/>
        <end position="161"/>
    </location>
</feature>
<evidence type="ECO:0000256" key="2">
    <source>
        <dbReference type="ARBA" id="ARBA00004123"/>
    </source>
</evidence>
<evidence type="ECO:0000256" key="18">
    <source>
        <dbReference type="PROSITE-ProRule" id="PRU00175"/>
    </source>
</evidence>
<evidence type="ECO:0000256" key="20">
    <source>
        <dbReference type="RuleBase" id="RU368093"/>
    </source>
</evidence>
<reference evidence="25 26" key="1">
    <citation type="journal article" date="2023" name="IMA Fungus">
        <title>Comparative genomic study of the Penicillium genus elucidates a diverse pangenome and 15 lateral gene transfer events.</title>
        <authorList>
            <person name="Petersen C."/>
            <person name="Sorensen T."/>
            <person name="Nielsen M.R."/>
            <person name="Sondergaard T.E."/>
            <person name="Sorensen J.L."/>
            <person name="Fitzpatrick D.A."/>
            <person name="Frisvad J.C."/>
            <person name="Nielsen K.L."/>
        </authorList>
    </citation>
    <scope>NUCLEOTIDE SEQUENCE [LARGE SCALE GENOMIC DNA]</scope>
    <source>
        <strain evidence="25 26">IBT 29057</strain>
    </source>
</reference>
<keyword evidence="14 19" id="KW-0234">DNA repair</keyword>
<dbReference type="PROSITE" id="PS50089">
    <property type="entry name" value="ZF_RING_2"/>
    <property type="match status" value="1"/>
</dbReference>
<dbReference type="InterPro" id="IPR004580">
    <property type="entry name" value="Rad18_fungi"/>
</dbReference>
<evidence type="ECO:0000256" key="10">
    <source>
        <dbReference type="ARBA" id="ARBA00022771"/>
    </source>
</evidence>
<name>A0AAD6D8C5_9EURO</name>
<evidence type="ECO:0000259" key="24">
    <source>
        <dbReference type="PROSITE" id="PS51908"/>
    </source>
</evidence>
<feature type="domain" description="RING-type" evidence="22">
    <location>
        <begin position="29"/>
        <end position="67"/>
    </location>
</feature>
<dbReference type="GO" id="GO:0061630">
    <property type="term" value="F:ubiquitin protein ligase activity"/>
    <property type="evidence" value="ECO:0007669"/>
    <property type="project" value="UniProtKB-UniRule"/>
</dbReference>
<sequence>MESFDVPDSTDWLETPLSLLAPLESSLRCQVCKDFFDNPVITSCSHTFCSLCIRRCLSTEGKCPVCRTSDQELKLRRNWAVQEFVETFQNARQSVLDLARKEAAHLKGGRENRGREPSPKKRKVDHMDTTEGAPAVQASPRRTRTRSQRLNDDAPKPTPAFGENIQVIEDSQDEAEGEEYVPDDGMVACPICQRRMKAHAVFSHLDTCQGEKAPTPPSRPTAFRYACSTSMNGALDSNTTISKFITAPITSCPGIPGKAPERIPAINYSLLKDNLLRKKLRELGIPEWGPKPLLQRRHTEWMNLWNANCDSRIPKTKRALLQELDVWERTQGGNATGSSQFVTSNTVMRKDFDAAGWSASHDTDFKRLIANARKKSEAQVRSTIPDAAGQSTRDPTAGSAVPAESPPVESHHNMDPRGSFDPSR</sequence>
<feature type="region of interest" description="Disordered" evidence="21">
    <location>
        <begin position="373"/>
        <end position="424"/>
    </location>
</feature>
<dbReference type="FunFam" id="3.30.40.10:FF:000172">
    <property type="entry name" value="E3 ubiquitin-protein ligase RAD18"/>
    <property type="match status" value="1"/>
</dbReference>
<evidence type="ECO:0000256" key="15">
    <source>
        <dbReference type="ARBA" id="ARBA00023242"/>
    </source>
</evidence>
<comment type="function">
    <text evidence="16 20">E3 RING-finger protein, member of the UBC2/RAD6 epistasis group. Associates to the E2 ubiquitin conjugating enzyme UBC2/RAD6 to form the UBC2-RAD18 ubiquitin ligase complex involved in postreplicative repair (PRR) of damaged DNA.</text>
</comment>
<evidence type="ECO:0000256" key="16">
    <source>
        <dbReference type="ARBA" id="ARBA00054102"/>
    </source>
</evidence>
<comment type="catalytic activity">
    <reaction evidence="1 20">
        <text>S-ubiquitinyl-[E2 ubiquitin-conjugating enzyme]-L-cysteine + [acceptor protein]-L-lysine = [E2 ubiquitin-conjugating enzyme]-L-cysteine + N(6)-ubiquitinyl-[acceptor protein]-L-lysine.</text>
        <dbReference type="EC" id="2.3.2.27"/>
    </reaction>
</comment>
<evidence type="ECO:0000259" key="23">
    <source>
        <dbReference type="PROSITE" id="PS50800"/>
    </source>
</evidence>
<dbReference type="SMART" id="SM00184">
    <property type="entry name" value="RING"/>
    <property type="match status" value="1"/>
</dbReference>
<keyword evidence="12 20" id="KW-0862">Zinc</keyword>
<evidence type="ECO:0000256" key="8">
    <source>
        <dbReference type="ARBA" id="ARBA00022723"/>
    </source>
</evidence>
<evidence type="ECO:0000256" key="4">
    <source>
        <dbReference type="ARBA" id="ARBA00009506"/>
    </source>
</evidence>
<evidence type="ECO:0000256" key="5">
    <source>
        <dbReference type="ARBA" id="ARBA00012483"/>
    </source>
</evidence>
<comment type="similarity">
    <text evidence="4 20">Belongs to the RAD18 family.</text>
</comment>